<dbReference type="PANTHER" id="PTHR34857">
    <property type="entry name" value="SLL0384 PROTEIN"/>
    <property type="match status" value="1"/>
</dbReference>
<keyword evidence="4 6" id="KW-1133">Transmembrane helix</keyword>
<feature type="transmembrane region" description="Helical" evidence="6">
    <location>
        <begin position="104"/>
        <end position="126"/>
    </location>
</feature>
<dbReference type="CDD" id="cd16914">
    <property type="entry name" value="EcfT"/>
    <property type="match status" value="1"/>
</dbReference>
<dbReference type="InterPro" id="IPR051611">
    <property type="entry name" value="ECF_transporter_component"/>
</dbReference>
<dbReference type="Pfam" id="PF02361">
    <property type="entry name" value="CbiQ"/>
    <property type="match status" value="1"/>
</dbReference>
<evidence type="ECO:0000256" key="6">
    <source>
        <dbReference type="SAM" id="Phobius"/>
    </source>
</evidence>
<protein>
    <recommendedName>
        <fullName evidence="9">Energy-coupling factor transporter transmembrane protein EcfT</fullName>
    </recommendedName>
</protein>
<dbReference type="AlphaFoldDB" id="A0A2R6XZH2"/>
<feature type="transmembrane region" description="Helical" evidence="6">
    <location>
        <begin position="231"/>
        <end position="254"/>
    </location>
</feature>
<accession>A0A2R6XZH2</accession>
<dbReference type="Proteomes" id="UP000244338">
    <property type="component" value="Unassembled WGS sequence"/>
</dbReference>
<feature type="transmembrane region" description="Helical" evidence="6">
    <location>
        <begin position="23"/>
        <end position="56"/>
    </location>
</feature>
<evidence type="ECO:0000256" key="3">
    <source>
        <dbReference type="ARBA" id="ARBA00022692"/>
    </source>
</evidence>
<dbReference type="GO" id="GO:0005886">
    <property type="term" value="C:plasma membrane"/>
    <property type="evidence" value="ECO:0007669"/>
    <property type="project" value="UniProtKB-ARBA"/>
</dbReference>
<evidence type="ECO:0000256" key="1">
    <source>
        <dbReference type="ARBA" id="ARBA00004141"/>
    </source>
</evidence>
<keyword evidence="5 6" id="KW-0472">Membrane</keyword>
<proteinExistence type="predicted"/>
<reference evidence="8" key="1">
    <citation type="journal article" date="2018" name="Sci. Rep.">
        <title>Lignite coal burning seam in the remote Altai Mountains harbors a hydrogen-driven thermophilic microbial community.</title>
        <authorList>
            <person name="Kadnikov V.V."/>
            <person name="Mardanov A.V."/>
            <person name="Ivasenko D.A."/>
            <person name="Antsiferov D.V."/>
            <person name="Beletsky A.V."/>
            <person name="Karnachuk O.V."/>
            <person name="Ravin N.V."/>
        </authorList>
    </citation>
    <scope>NUCLEOTIDE SEQUENCE [LARGE SCALE GENOMIC DNA]</scope>
</reference>
<comment type="caution">
    <text evidence="7">The sequence shown here is derived from an EMBL/GenBank/DDBJ whole genome shotgun (WGS) entry which is preliminary data.</text>
</comment>
<name>A0A2R6XZH2_9BACL</name>
<dbReference type="PANTHER" id="PTHR34857:SF2">
    <property type="entry name" value="SLL0384 PROTEIN"/>
    <property type="match status" value="1"/>
</dbReference>
<keyword evidence="3 6" id="KW-0812">Transmembrane</keyword>
<evidence type="ECO:0000256" key="4">
    <source>
        <dbReference type="ARBA" id="ARBA00022989"/>
    </source>
</evidence>
<sequence length="255" mass="28731">MKSISLYVDRQSFLHRIDPISKIYYIVAAILVPILYPSLTVAFAVMVISLILLFLGKVIRQTLSVYGFVFLVLITVLIIQTLFYPGNETPVYRIGQVVLYREGFFYALTISFRVINIVTSFLILVFTTRSADLVESLVRKGLSPRFGYVIASVFQIVPEMMSAMGRITDAQRSRGMETEGKLSVRMKAFLPLIGPVVLSSLLNVKERALALEVRGFNAKGKKTFLNEEKNFLAPTAVQWSLLAVILIAIIWRIIQ</sequence>
<dbReference type="InterPro" id="IPR003339">
    <property type="entry name" value="ABC/ECF_trnsptr_transmembrane"/>
</dbReference>
<evidence type="ECO:0000313" key="8">
    <source>
        <dbReference type="Proteomes" id="UP000244338"/>
    </source>
</evidence>
<comment type="subcellular location">
    <subcellularLocation>
        <location evidence="1">Membrane</location>
        <topology evidence="1">Multi-pass membrane protein</topology>
    </subcellularLocation>
</comment>
<evidence type="ECO:0000256" key="2">
    <source>
        <dbReference type="ARBA" id="ARBA00022475"/>
    </source>
</evidence>
<evidence type="ECO:0000256" key="5">
    <source>
        <dbReference type="ARBA" id="ARBA00023136"/>
    </source>
</evidence>
<evidence type="ECO:0008006" key="9">
    <source>
        <dbReference type="Google" id="ProtNLM"/>
    </source>
</evidence>
<evidence type="ECO:0000313" key="7">
    <source>
        <dbReference type="EMBL" id="PTQ55837.1"/>
    </source>
</evidence>
<gene>
    <name evidence="7" type="ORF">BSOLF_1417</name>
</gene>
<organism evidence="7 8">
    <name type="scientific">Candidatus Carbonibacillus altaicus</name>
    <dbReference type="NCBI Taxonomy" id="2163959"/>
    <lineage>
        <taxon>Bacteria</taxon>
        <taxon>Bacillati</taxon>
        <taxon>Bacillota</taxon>
        <taxon>Bacilli</taxon>
        <taxon>Bacillales</taxon>
        <taxon>Candidatus Carbonibacillus</taxon>
    </lineage>
</organism>
<dbReference type="EMBL" id="PEBX01000067">
    <property type="protein sequence ID" value="PTQ55837.1"/>
    <property type="molecule type" value="Genomic_DNA"/>
</dbReference>
<keyword evidence="2" id="KW-1003">Cell membrane</keyword>
<feature type="transmembrane region" description="Helical" evidence="6">
    <location>
        <begin position="63"/>
        <end position="84"/>
    </location>
</feature>
<feature type="transmembrane region" description="Helical" evidence="6">
    <location>
        <begin position="146"/>
        <end position="168"/>
    </location>
</feature>